<evidence type="ECO:0000256" key="2">
    <source>
        <dbReference type="ARBA" id="ARBA00022670"/>
    </source>
</evidence>
<comment type="caution">
    <text evidence="6">The sequence shown here is derived from an EMBL/GenBank/DDBJ whole genome shotgun (WGS) entry which is preliminary data.</text>
</comment>
<evidence type="ECO:0000256" key="3">
    <source>
        <dbReference type="ARBA" id="ARBA00022801"/>
    </source>
</evidence>
<dbReference type="InterPro" id="IPR029062">
    <property type="entry name" value="Class_I_gatase-like"/>
</dbReference>
<dbReference type="PANTHER" id="PTHR36175">
    <property type="entry name" value="CYANOPHYCINASE"/>
    <property type="match status" value="1"/>
</dbReference>
<dbReference type="Pfam" id="PF03575">
    <property type="entry name" value="Peptidase_S51"/>
    <property type="match status" value="1"/>
</dbReference>
<keyword evidence="2" id="KW-0645">Protease</keyword>
<proteinExistence type="inferred from homology"/>
<dbReference type="PANTHER" id="PTHR36175:SF1">
    <property type="entry name" value="CYANOPHYCINASE"/>
    <property type="match status" value="1"/>
</dbReference>
<dbReference type="EMBL" id="LOBR01000007">
    <property type="protein sequence ID" value="KYN90122.1"/>
    <property type="molecule type" value="Genomic_DNA"/>
</dbReference>
<dbReference type="InterPro" id="IPR005320">
    <property type="entry name" value="Peptidase_S51"/>
</dbReference>
<dbReference type="PROSITE" id="PS51257">
    <property type="entry name" value="PROKAR_LIPOPROTEIN"/>
    <property type="match status" value="1"/>
</dbReference>
<protein>
    <recommendedName>
        <fullName evidence="8">Cyanophycinase</fullName>
    </recommendedName>
</protein>
<sequence>MHNHKTLYPTLILGSSLLLTACGSSNTTEDTSSATKQLFLGGGNLQVCSSMAQTQCEDWAAYRRDNLSQVADKAIRTPVEELVSVTAEYRARVINASAWQQEPLMQEAIRNALQTLDNQQQGQAYASWDAFKAAMLALESSTINVSIDGTAIDGEYLWYDSSSDQWDALSYLKMDDGIIQYTANNRNLDSLKQHFAGQTELISALNSLVIDQSYSYIELVTLLGESFNQLSIEDQFVLLRSLRNHIDYSRPVEYVAIAQSTSQDSLAAYKHFVAMAKKASGQESQPTILVMTSSSNNNYDVVDYYTALFTQAGAHSQWLPIDRAWRESVDNQDCQNLQLRHDVYAGKPHQDIYFSDYAATKQQTCENPALISEMIENADGLFINGGSQLRTLQSLITDNQESPEMVKIRQRFEAGQLVIGGTSAGSAVQTGGALNDTANVNPMIDGGSSHDVLRDGYSSNVMQPNGGLALFHWGITDTHFSERARETRLITLAQQQGVRFGFGVDETTALIVSQPVGEQQNATMEVVGKNGVYIVDLQEANIEQPKPLMISNVKSHYLNQGDQFTWFPASQSYEIQFDQQASLIGVDNSAATPTSDDILYQDNYRKMASALVTTGAIMASGESYEDDPKYQVTLSRQAETQTVIHNGKASYQHLLLEIAPK</sequence>
<evidence type="ECO:0000313" key="6">
    <source>
        <dbReference type="EMBL" id="KYN90122.1"/>
    </source>
</evidence>
<evidence type="ECO:0000256" key="5">
    <source>
        <dbReference type="SAM" id="SignalP"/>
    </source>
</evidence>
<name>A0A151L1F1_9VIBR</name>
<organism evidence="6 7">
    <name type="scientific">Vibrio cidicii</name>
    <dbReference type="NCBI Taxonomy" id="1763883"/>
    <lineage>
        <taxon>Bacteria</taxon>
        <taxon>Pseudomonadati</taxon>
        <taxon>Pseudomonadota</taxon>
        <taxon>Gammaproteobacteria</taxon>
        <taxon>Vibrionales</taxon>
        <taxon>Vibrionaceae</taxon>
        <taxon>Vibrio</taxon>
    </lineage>
</organism>
<feature type="signal peptide" evidence="5">
    <location>
        <begin position="1"/>
        <end position="21"/>
    </location>
</feature>
<dbReference type="GO" id="GO:0006508">
    <property type="term" value="P:proteolysis"/>
    <property type="evidence" value="ECO:0007669"/>
    <property type="project" value="UniProtKB-KW"/>
</dbReference>
<dbReference type="Proteomes" id="UP000075346">
    <property type="component" value="Unassembled WGS sequence"/>
</dbReference>
<keyword evidence="4" id="KW-0720">Serine protease</keyword>
<feature type="chain" id="PRO_5007583847" description="Cyanophycinase" evidence="5">
    <location>
        <begin position="22"/>
        <end position="661"/>
    </location>
</feature>
<dbReference type="RefSeq" id="WP_061896274.1">
    <property type="nucleotide sequence ID" value="NZ_LOBR01000007.1"/>
</dbReference>
<evidence type="ECO:0000256" key="1">
    <source>
        <dbReference type="ARBA" id="ARBA00006534"/>
    </source>
</evidence>
<evidence type="ECO:0000256" key="4">
    <source>
        <dbReference type="ARBA" id="ARBA00022825"/>
    </source>
</evidence>
<keyword evidence="5" id="KW-0732">Signal</keyword>
<dbReference type="Gene3D" id="3.40.50.880">
    <property type="match status" value="1"/>
</dbReference>
<accession>A0A151L1F1</accession>
<dbReference type="GO" id="GO:0008236">
    <property type="term" value="F:serine-type peptidase activity"/>
    <property type="evidence" value="ECO:0007669"/>
    <property type="project" value="UniProtKB-KW"/>
</dbReference>
<keyword evidence="3" id="KW-0378">Hydrolase</keyword>
<dbReference type="CDD" id="cd03145">
    <property type="entry name" value="GAT1_cyanophycinase"/>
    <property type="match status" value="1"/>
</dbReference>
<reference evidence="7" key="1">
    <citation type="submission" date="2015-12" db="EMBL/GenBank/DDBJ databases">
        <authorList>
            <person name="Shamseldin A."/>
            <person name="Moawad H."/>
            <person name="Abd El-Rahim W.M."/>
            <person name="Sadowsky M.J."/>
        </authorList>
    </citation>
    <scope>NUCLEOTIDE SEQUENCE [LARGE SCALE GENOMIC DNA]</scope>
    <source>
        <strain evidence="7">2538-88</strain>
    </source>
</reference>
<comment type="similarity">
    <text evidence="1">Belongs to the peptidase S51 family.</text>
</comment>
<evidence type="ECO:0000313" key="7">
    <source>
        <dbReference type="Proteomes" id="UP000075346"/>
    </source>
</evidence>
<dbReference type="SUPFAM" id="SSF52317">
    <property type="entry name" value="Class I glutamine amidotransferase-like"/>
    <property type="match status" value="1"/>
</dbReference>
<gene>
    <name evidence="6" type="ORF">ATY37_02715</name>
</gene>
<evidence type="ECO:0008006" key="8">
    <source>
        <dbReference type="Google" id="ProtNLM"/>
    </source>
</evidence>
<dbReference type="AlphaFoldDB" id="A0A151L1F1"/>